<dbReference type="FunFam" id="3.30.70.1400:FF:000001">
    <property type="entry name" value="Aminomethyltransferase"/>
    <property type="match status" value="1"/>
</dbReference>
<dbReference type="InterPro" id="IPR013977">
    <property type="entry name" value="GcvT_C"/>
</dbReference>
<dbReference type="SUPFAM" id="SSF101790">
    <property type="entry name" value="Aminomethyltransferase beta-barrel domain"/>
    <property type="match status" value="1"/>
</dbReference>
<dbReference type="EMBL" id="BJXN01000026">
    <property type="protein sequence ID" value="GEM90880.1"/>
    <property type="molecule type" value="Genomic_DNA"/>
</dbReference>
<evidence type="ECO:0000256" key="7">
    <source>
        <dbReference type="HAMAP-Rule" id="MF_00259"/>
    </source>
</evidence>
<evidence type="ECO:0000259" key="9">
    <source>
        <dbReference type="Pfam" id="PF01571"/>
    </source>
</evidence>
<dbReference type="InterPro" id="IPR029043">
    <property type="entry name" value="GcvT/YgfZ_C"/>
</dbReference>
<gene>
    <name evidence="7 11" type="primary">gcvT</name>
    <name evidence="11" type="ORF">ODE01S_23140</name>
</gene>
<dbReference type="GO" id="GO:0032259">
    <property type="term" value="P:methylation"/>
    <property type="evidence" value="ECO:0007669"/>
    <property type="project" value="UniProtKB-KW"/>
</dbReference>
<proteinExistence type="inferred from homology"/>
<dbReference type="PIRSF" id="PIRSF006487">
    <property type="entry name" value="GcvT"/>
    <property type="match status" value="1"/>
</dbReference>
<evidence type="ECO:0000313" key="11">
    <source>
        <dbReference type="EMBL" id="GEM90880.1"/>
    </source>
</evidence>
<dbReference type="InterPro" id="IPR006222">
    <property type="entry name" value="GCVT_N"/>
</dbReference>
<dbReference type="GO" id="GO:0008483">
    <property type="term" value="F:transaminase activity"/>
    <property type="evidence" value="ECO:0007669"/>
    <property type="project" value="UniProtKB-KW"/>
</dbReference>
<feature type="binding site" evidence="8">
    <location>
        <position position="199"/>
    </location>
    <ligand>
        <name>substrate</name>
    </ligand>
</feature>
<comment type="function">
    <text evidence="7">The glycine cleavage system catalyzes the degradation of glycine.</text>
</comment>
<evidence type="ECO:0000313" key="12">
    <source>
        <dbReference type="Proteomes" id="UP000321827"/>
    </source>
</evidence>
<feature type="domain" description="Aminomethyltransferase C-terminal" evidence="10">
    <location>
        <begin position="277"/>
        <end position="352"/>
    </location>
</feature>
<dbReference type="PANTHER" id="PTHR43757">
    <property type="entry name" value="AMINOMETHYLTRANSFERASE"/>
    <property type="match status" value="1"/>
</dbReference>
<dbReference type="GO" id="GO:0005960">
    <property type="term" value="C:glycine cleavage complex"/>
    <property type="evidence" value="ECO:0007669"/>
    <property type="project" value="InterPro"/>
</dbReference>
<dbReference type="PANTHER" id="PTHR43757:SF2">
    <property type="entry name" value="AMINOMETHYLTRANSFERASE, MITOCHONDRIAL"/>
    <property type="match status" value="1"/>
</dbReference>
<dbReference type="InterPro" id="IPR027266">
    <property type="entry name" value="TrmE/GcvT-like"/>
</dbReference>
<evidence type="ECO:0000256" key="1">
    <source>
        <dbReference type="ARBA" id="ARBA00008609"/>
    </source>
</evidence>
<dbReference type="GO" id="GO:0019464">
    <property type="term" value="P:glycine decarboxylation via glycine cleavage system"/>
    <property type="evidence" value="ECO:0007669"/>
    <property type="project" value="UniProtKB-UniRule"/>
</dbReference>
<evidence type="ECO:0000256" key="8">
    <source>
        <dbReference type="PIRSR" id="PIRSR006487-1"/>
    </source>
</evidence>
<comment type="similarity">
    <text evidence="1 7">Belongs to the GcvT family.</text>
</comment>
<dbReference type="GO" id="GO:0004047">
    <property type="term" value="F:aminomethyltransferase activity"/>
    <property type="evidence" value="ECO:0007669"/>
    <property type="project" value="UniProtKB-UniRule"/>
</dbReference>
<dbReference type="Gene3D" id="4.10.1250.10">
    <property type="entry name" value="Aminomethyltransferase fragment"/>
    <property type="match status" value="1"/>
</dbReference>
<dbReference type="Proteomes" id="UP000321827">
    <property type="component" value="Unassembled WGS sequence"/>
</dbReference>
<keyword evidence="11" id="KW-0489">Methyltransferase</keyword>
<comment type="subunit">
    <text evidence="7">The glycine cleavage system is composed of four proteins: P, T, L and H.</text>
</comment>
<dbReference type="SUPFAM" id="SSF103025">
    <property type="entry name" value="Folate-binding domain"/>
    <property type="match status" value="1"/>
</dbReference>
<evidence type="ECO:0000256" key="3">
    <source>
        <dbReference type="ARBA" id="ARBA00022576"/>
    </source>
</evidence>
<evidence type="ECO:0000259" key="10">
    <source>
        <dbReference type="Pfam" id="PF08669"/>
    </source>
</evidence>
<dbReference type="Pfam" id="PF08669">
    <property type="entry name" value="GCV_T_C"/>
    <property type="match status" value="1"/>
</dbReference>
<comment type="catalytic activity">
    <reaction evidence="6 7">
        <text>N(6)-[(R)-S(8)-aminomethyldihydrolipoyl]-L-lysyl-[protein] + (6S)-5,6,7,8-tetrahydrofolate = N(6)-[(R)-dihydrolipoyl]-L-lysyl-[protein] + (6R)-5,10-methylene-5,6,7,8-tetrahydrofolate + NH4(+)</text>
        <dbReference type="Rhea" id="RHEA:16945"/>
        <dbReference type="Rhea" id="RHEA-COMP:10475"/>
        <dbReference type="Rhea" id="RHEA-COMP:10492"/>
        <dbReference type="ChEBI" id="CHEBI:15636"/>
        <dbReference type="ChEBI" id="CHEBI:28938"/>
        <dbReference type="ChEBI" id="CHEBI:57453"/>
        <dbReference type="ChEBI" id="CHEBI:83100"/>
        <dbReference type="ChEBI" id="CHEBI:83143"/>
        <dbReference type="EC" id="2.1.2.10"/>
    </reaction>
</comment>
<dbReference type="Gene3D" id="3.30.70.1400">
    <property type="entry name" value="Aminomethyltransferase beta-barrel domains"/>
    <property type="match status" value="1"/>
</dbReference>
<dbReference type="InterPro" id="IPR022903">
    <property type="entry name" value="GcvT_bac"/>
</dbReference>
<dbReference type="Pfam" id="PF01571">
    <property type="entry name" value="GCV_T"/>
    <property type="match status" value="1"/>
</dbReference>
<keyword evidence="3 7" id="KW-0032">Aminotransferase</keyword>
<name>A0A511RMJ9_9DEIN</name>
<evidence type="ECO:0000256" key="5">
    <source>
        <dbReference type="ARBA" id="ARBA00031395"/>
    </source>
</evidence>
<dbReference type="Gene3D" id="2.40.30.110">
    <property type="entry name" value="Aminomethyltransferase beta-barrel domains"/>
    <property type="match status" value="1"/>
</dbReference>
<sequence>MLVEMKRTPLYDEHERLGGRMVDFAGWALPLQYTSITKEHLAVREAVGLFDVSHMGEFFVRGPEALAFLRWATLNDPARLKLGRAQYSMLPNDRGGVVDDIYVYRTGELEYLVVVNAANVAKDWAHLNRLVEGYDAELEDASDAWALMALQGPRAEATLQTLTDTELSGVRKNATLTLEVAGVPARIARTGYTGEDGFEIFTAPEDAPAVWRALTEAGATPAGLGARDTLRLEAGFPLYGHELTDATNPRCTPLAWVIKDKPYFGREALEAAACDERLVGLVMERGIPREGYPILAGGAPAGRVTSGTQSPVLKKGIALGWVRADLAEEGTELAVEVRGRALPARVVRPPFVPLGKK</sequence>
<dbReference type="NCBIfam" id="TIGR00528">
    <property type="entry name" value="gcvT"/>
    <property type="match status" value="1"/>
</dbReference>
<evidence type="ECO:0000256" key="4">
    <source>
        <dbReference type="ARBA" id="ARBA00022679"/>
    </source>
</evidence>
<dbReference type="HAMAP" id="MF_00259">
    <property type="entry name" value="GcvT"/>
    <property type="match status" value="1"/>
</dbReference>
<feature type="domain" description="GCVT N-terminal" evidence="9">
    <location>
        <begin position="10"/>
        <end position="259"/>
    </location>
</feature>
<keyword evidence="4 7" id="KW-0808">Transferase</keyword>
<dbReference type="AlphaFoldDB" id="A0A511RMJ9"/>
<dbReference type="FunFam" id="2.40.30.110:FF:000003">
    <property type="entry name" value="Aminomethyltransferase"/>
    <property type="match status" value="1"/>
</dbReference>
<protein>
    <recommendedName>
        <fullName evidence="2 7">Aminomethyltransferase</fullName>
        <ecNumber evidence="2 7">2.1.2.10</ecNumber>
    </recommendedName>
    <alternativeName>
        <fullName evidence="5 7">Glycine cleavage system T protein</fullName>
    </alternativeName>
</protein>
<dbReference type="InterPro" id="IPR028896">
    <property type="entry name" value="GcvT/YgfZ/DmdA"/>
</dbReference>
<organism evidence="11 12">
    <name type="scientific">Oceanithermus desulfurans NBRC 100063</name>
    <dbReference type="NCBI Taxonomy" id="1227550"/>
    <lineage>
        <taxon>Bacteria</taxon>
        <taxon>Thermotogati</taxon>
        <taxon>Deinococcota</taxon>
        <taxon>Deinococci</taxon>
        <taxon>Thermales</taxon>
        <taxon>Thermaceae</taxon>
        <taxon>Oceanithermus</taxon>
    </lineage>
</organism>
<dbReference type="EC" id="2.1.2.10" evidence="2 7"/>
<dbReference type="GO" id="GO:0005829">
    <property type="term" value="C:cytosol"/>
    <property type="evidence" value="ECO:0007669"/>
    <property type="project" value="TreeGrafter"/>
</dbReference>
<evidence type="ECO:0000256" key="6">
    <source>
        <dbReference type="ARBA" id="ARBA00047665"/>
    </source>
</evidence>
<evidence type="ECO:0000256" key="2">
    <source>
        <dbReference type="ARBA" id="ARBA00012616"/>
    </source>
</evidence>
<dbReference type="NCBIfam" id="NF001567">
    <property type="entry name" value="PRK00389.1"/>
    <property type="match status" value="1"/>
</dbReference>
<dbReference type="GO" id="GO:0008168">
    <property type="term" value="F:methyltransferase activity"/>
    <property type="evidence" value="ECO:0007669"/>
    <property type="project" value="UniProtKB-KW"/>
</dbReference>
<reference evidence="11 12" key="1">
    <citation type="submission" date="2019-07" db="EMBL/GenBank/DDBJ databases">
        <title>Whole genome shotgun sequence of Oceanithermus desulfurans NBRC 100063.</title>
        <authorList>
            <person name="Hosoyama A."/>
            <person name="Uohara A."/>
            <person name="Ohji S."/>
            <person name="Ichikawa N."/>
        </authorList>
    </citation>
    <scope>NUCLEOTIDE SEQUENCE [LARGE SCALE GENOMIC DNA]</scope>
    <source>
        <strain evidence="11 12">NBRC 100063</strain>
    </source>
</reference>
<accession>A0A511RMJ9</accession>
<dbReference type="InterPro" id="IPR006223">
    <property type="entry name" value="GcvT"/>
</dbReference>
<dbReference type="Gene3D" id="3.30.1360.120">
    <property type="entry name" value="Probable tRNA modification gtpase trme, domain 1"/>
    <property type="match status" value="1"/>
</dbReference>
<comment type="caution">
    <text evidence="11">The sequence shown here is derived from an EMBL/GenBank/DDBJ whole genome shotgun (WGS) entry which is preliminary data.</text>
</comment>